<feature type="transmembrane region" description="Helical" evidence="7">
    <location>
        <begin position="355"/>
        <end position="376"/>
    </location>
</feature>
<feature type="transmembrane region" description="Helical" evidence="7">
    <location>
        <begin position="143"/>
        <end position="162"/>
    </location>
</feature>
<evidence type="ECO:0000256" key="6">
    <source>
        <dbReference type="ARBA" id="ARBA00023136"/>
    </source>
</evidence>
<dbReference type="InterPro" id="IPR004681">
    <property type="entry name" value="TRAP_DctM"/>
</dbReference>
<evidence type="ECO:0000256" key="7">
    <source>
        <dbReference type="SAM" id="Phobius"/>
    </source>
</evidence>
<name>A0A644XI98_9ZZZZ</name>
<dbReference type="EMBL" id="VSSQ01002454">
    <property type="protein sequence ID" value="MPM15501.1"/>
    <property type="molecule type" value="Genomic_DNA"/>
</dbReference>
<dbReference type="PANTHER" id="PTHR33362">
    <property type="entry name" value="SIALIC ACID TRAP TRANSPORTER PERMEASE PROTEIN SIAT-RELATED"/>
    <property type="match status" value="1"/>
</dbReference>
<comment type="caution">
    <text evidence="9">The sequence shown here is derived from an EMBL/GenBank/DDBJ whole genome shotgun (WGS) entry which is preliminary data.</text>
</comment>
<evidence type="ECO:0000256" key="2">
    <source>
        <dbReference type="ARBA" id="ARBA00022475"/>
    </source>
</evidence>
<accession>A0A644XI98</accession>
<dbReference type="AlphaFoldDB" id="A0A644XI98"/>
<evidence type="ECO:0000256" key="3">
    <source>
        <dbReference type="ARBA" id="ARBA00022519"/>
    </source>
</evidence>
<evidence type="ECO:0000256" key="5">
    <source>
        <dbReference type="ARBA" id="ARBA00022989"/>
    </source>
</evidence>
<keyword evidence="6 7" id="KW-0472">Membrane</keyword>
<feature type="transmembrane region" description="Helical" evidence="7">
    <location>
        <begin position="85"/>
        <end position="106"/>
    </location>
</feature>
<dbReference type="InterPro" id="IPR010656">
    <property type="entry name" value="DctM"/>
</dbReference>
<reference evidence="9" key="1">
    <citation type="submission" date="2019-08" db="EMBL/GenBank/DDBJ databases">
        <authorList>
            <person name="Kucharzyk K."/>
            <person name="Murdoch R.W."/>
            <person name="Higgins S."/>
            <person name="Loffler F."/>
        </authorList>
    </citation>
    <scope>NUCLEOTIDE SEQUENCE</scope>
</reference>
<feature type="transmembrane region" description="Helical" evidence="7">
    <location>
        <begin position="396"/>
        <end position="420"/>
    </location>
</feature>
<feature type="transmembrane region" description="Helical" evidence="7">
    <location>
        <begin position="54"/>
        <end position="73"/>
    </location>
</feature>
<keyword evidence="4 7" id="KW-0812">Transmembrane</keyword>
<dbReference type="Pfam" id="PF06808">
    <property type="entry name" value="DctM"/>
    <property type="match status" value="1"/>
</dbReference>
<gene>
    <name evidence="9" type="primary">dctM_33</name>
    <name evidence="9" type="ORF">SDC9_61872</name>
</gene>
<evidence type="ECO:0000313" key="9">
    <source>
        <dbReference type="EMBL" id="MPM15501.1"/>
    </source>
</evidence>
<protein>
    <submittedName>
        <fullName evidence="9">C4-dicarboxylate TRAP transporter large permease protein DctM</fullName>
    </submittedName>
</protein>
<evidence type="ECO:0000256" key="4">
    <source>
        <dbReference type="ARBA" id="ARBA00022692"/>
    </source>
</evidence>
<dbReference type="PIRSF" id="PIRSF006066">
    <property type="entry name" value="HI0050"/>
    <property type="match status" value="1"/>
</dbReference>
<keyword evidence="3" id="KW-0997">Cell inner membrane</keyword>
<feature type="transmembrane region" description="Helical" evidence="7">
    <location>
        <begin position="215"/>
        <end position="234"/>
    </location>
</feature>
<feature type="domain" description="TRAP C4-dicarboxylate transport system permease DctM subunit" evidence="8">
    <location>
        <begin position="8"/>
        <end position="416"/>
    </location>
</feature>
<evidence type="ECO:0000256" key="1">
    <source>
        <dbReference type="ARBA" id="ARBA00004429"/>
    </source>
</evidence>
<keyword evidence="2" id="KW-1003">Cell membrane</keyword>
<feature type="transmembrane region" description="Helical" evidence="7">
    <location>
        <begin position="112"/>
        <end position="131"/>
    </location>
</feature>
<dbReference type="NCBIfam" id="TIGR00786">
    <property type="entry name" value="dctM"/>
    <property type="match status" value="1"/>
</dbReference>
<keyword evidence="5 7" id="KW-1133">Transmembrane helix</keyword>
<dbReference type="GO" id="GO:0005886">
    <property type="term" value="C:plasma membrane"/>
    <property type="evidence" value="ECO:0007669"/>
    <property type="project" value="UniProtKB-SubCell"/>
</dbReference>
<feature type="transmembrane region" description="Helical" evidence="7">
    <location>
        <begin position="313"/>
        <end position="343"/>
    </location>
</feature>
<sequence length="426" mass="45101">MSTVFLMASFFGMLFVGLPIALCLGGTAFLYVFFLTSISPVIVAQQILANVDKFSLMAVPFFVMAGVLMEFGGISRRIVAFAKSLVGHFTGGLALAVIVASVFFAAMTGSGVAATAAVGGIMIPSMIASGYNKDFSCALQATAGIFGPLIPPSIVMVLYGIAANQSVSDMLLAGVGPGLIQALLVALMAIYICRKRNFRGEGSFSLKNVWHNFRESIWAILSPLIILGGIYSGVFTPTEAAGISCFYSLIVGLFIYKEITFRTVFTVLAKAMRDAGGIMFIVGASGAFAWVLTRERIPMKIASFFLGFTTSPVVFLLLVTVILLVAGCFIDSIPIVTIFTPIFVPAAIKFGISPVHFGAIMVSATCVGLITPPLGLNLFMASSIGNRPTYAVIKEVWPFILVTVAGLVLVTFVPAISMFLPGFSAR</sequence>
<feature type="transmembrane region" description="Helical" evidence="7">
    <location>
        <begin position="12"/>
        <end position="34"/>
    </location>
</feature>
<proteinExistence type="predicted"/>
<comment type="subcellular location">
    <subcellularLocation>
        <location evidence="1">Cell inner membrane</location>
        <topology evidence="1">Multi-pass membrane protein</topology>
    </subcellularLocation>
</comment>
<evidence type="ECO:0000259" key="8">
    <source>
        <dbReference type="Pfam" id="PF06808"/>
    </source>
</evidence>
<dbReference type="GO" id="GO:0022857">
    <property type="term" value="F:transmembrane transporter activity"/>
    <property type="evidence" value="ECO:0007669"/>
    <property type="project" value="TreeGrafter"/>
</dbReference>
<feature type="transmembrane region" description="Helical" evidence="7">
    <location>
        <begin position="174"/>
        <end position="194"/>
    </location>
</feature>
<dbReference type="PANTHER" id="PTHR33362:SF3">
    <property type="entry name" value="SIALIC ACID TRAP TRANSPORTER PERMEASE PROTEIN SIAT"/>
    <property type="match status" value="1"/>
</dbReference>
<feature type="transmembrane region" description="Helical" evidence="7">
    <location>
        <begin position="240"/>
        <end position="256"/>
    </location>
</feature>
<organism evidence="9">
    <name type="scientific">bioreactor metagenome</name>
    <dbReference type="NCBI Taxonomy" id="1076179"/>
    <lineage>
        <taxon>unclassified sequences</taxon>
        <taxon>metagenomes</taxon>
        <taxon>ecological metagenomes</taxon>
    </lineage>
</organism>
<feature type="transmembrane region" description="Helical" evidence="7">
    <location>
        <begin position="276"/>
        <end position="293"/>
    </location>
</feature>